<reference evidence="1" key="1">
    <citation type="submission" date="2019-04" db="EMBL/GenBank/DDBJ databases">
        <authorList>
            <consortium name="Science for Life Laboratories"/>
        </authorList>
    </citation>
    <scope>NUCLEOTIDE SEQUENCE</scope>
    <source>
        <strain evidence="1">MBLW1</strain>
    </source>
</reference>
<name>A0A6C2YUU9_9BACT</name>
<dbReference type="Pfam" id="PF07394">
    <property type="entry name" value="DUF1501"/>
    <property type="match status" value="1"/>
</dbReference>
<dbReference type="InterPro" id="IPR017850">
    <property type="entry name" value="Alkaline_phosphatase_core_sf"/>
</dbReference>
<dbReference type="Proteomes" id="UP000464378">
    <property type="component" value="Chromosome"/>
</dbReference>
<dbReference type="SUPFAM" id="SSF53649">
    <property type="entry name" value="Alkaline phosphatase-like"/>
    <property type="match status" value="1"/>
</dbReference>
<sequence length="458" mass="50235">MRQLGGCADARRSLTTDRRSFVKAGLLGSTGLGLADLLRSQAHANANSPASRNRSVIILWMRGGPSHIDMWDPKPNAPVEVRGEFGTISTPIPGIQLTDMLPKSAKIMHRWSIIRSLHHHDAGHSAGDQICFTGYDAGPMPDVNIYPSVGSIVSKQLGHLTPHLPAYVMIPRQVPGTGSAYLGIAHKPFETQADPARPGKFRVPNFDLPQGVTVERVGDRKGLLQSFDSIRRDVDRTGSLTAADRFQQQAWDILTSSAARDAFDLDREAPAVRERYGFLPEFDPKASNRCGCPAWSQRILLARRLVEAGVRLVTVDLRWWDTHVKGFESLKQGFLPRWDQAYSALLEDLAARGLLESTMVLAWGEFGRTPRINNDAGRDHYPNVFSAAIAGGGVQGGRVIGESDEKGAFPKTNPKTPQDVLKTVYDFLGVQTDVNYLTNTGRPVPVLPHGSPIRELFA</sequence>
<evidence type="ECO:0000313" key="2">
    <source>
        <dbReference type="Proteomes" id="UP000464378"/>
    </source>
</evidence>
<dbReference type="PANTHER" id="PTHR43737:SF1">
    <property type="entry name" value="DUF1501 DOMAIN-CONTAINING PROTEIN"/>
    <property type="match status" value="1"/>
</dbReference>
<dbReference type="EMBL" id="LR586016">
    <property type="protein sequence ID" value="VIP05171.1"/>
    <property type="molecule type" value="Genomic_DNA"/>
</dbReference>
<accession>A0A6C2YUU9</accession>
<keyword evidence="2" id="KW-1185">Reference proteome</keyword>
<dbReference type="PROSITE" id="PS51318">
    <property type="entry name" value="TAT"/>
    <property type="match status" value="1"/>
</dbReference>
<dbReference type="InterPro" id="IPR006311">
    <property type="entry name" value="TAT_signal"/>
</dbReference>
<dbReference type="InParanoid" id="A0A6C2YUU9"/>
<dbReference type="KEGG" id="tim:GMBLW1_40220"/>
<organism evidence="1">
    <name type="scientific">Tuwongella immobilis</name>
    <dbReference type="NCBI Taxonomy" id="692036"/>
    <lineage>
        <taxon>Bacteria</taxon>
        <taxon>Pseudomonadati</taxon>
        <taxon>Planctomycetota</taxon>
        <taxon>Planctomycetia</taxon>
        <taxon>Gemmatales</taxon>
        <taxon>Gemmataceae</taxon>
        <taxon>Tuwongella</taxon>
    </lineage>
</organism>
<dbReference type="RefSeq" id="WP_162660222.1">
    <property type="nucleotide sequence ID" value="NZ_LR593887.1"/>
</dbReference>
<gene>
    <name evidence="1" type="ORF">GMBLW1_40220</name>
</gene>
<dbReference type="PANTHER" id="PTHR43737">
    <property type="entry name" value="BLL7424 PROTEIN"/>
    <property type="match status" value="1"/>
</dbReference>
<evidence type="ECO:0008006" key="3">
    <source>
        <dbReference type="Google" id="ProtNLM"/>
    </source>
</evidence>
<evidence type="ECO:0000313" key="1">
    <source>
        <dbReference type="EMBL" id="VIP05171.1"/>
    </source>
</evidence>
<dbReference type="EMBL" id="LR593887">
    <property type="protein sequence ID" value="VTS07698.1"/>
    <property type="molecule type" value="Genomic_DNA"/>
</dbReference>
<protein>
    <recommendedName>
        <fullName evidence="3">DUF1501 domain-containing protein</fullName>
    </recommendedName>
</protein>
<proteinExistence type="predicted"/>
<dbReference type="AlphaFoldDB" id="A0A6C2YUU9"/>
<dbReference type="InterPro" id="IPR010869">
    <property type="entry name" value="DUF1501"/>
</dbReference>